<gene>
    <name evidence="2" type="ORF">RS130_15045</name>
</gene>
<dbReference type="Gene3D" id="3.60.15.10">
    <property type="entry name" value="Ribonuclease Z/Hydroxyacylglutathione hydrolase-like"/>
    <property type="match status" value="2"/>
</dbReference>
<organism evidence="2 3">
    <name type="scientific">Paraglaciecola aquimarina</name>
    <dbReference type="NCBI Taxonomy" id="1235557"/>
    <lineage>
        <taxon>Bacteria</taxon>
        <taxon>Pseudomonadati</taxon>
        <taxon>Pseudomonadota</taxon>
        <taxon>Gammaproteobacteria</taxon>
        <taxon>Alteromonadales</taxon>
        <taxon>Alteromonadaceae</taxon>
        <taxon>Paraglaciecola</taxon>
    </lineage>
</organism>
<keyword evidence="3" id="KW-1185">Reference proteome</keyword>
<sequence>MYILIIPLLSYVLPSRSDEWQVNILDVGQGVSVLVIKNNRALVYDVGAKYPSGFNMADAVILPILKAKGIGHIDWLFISHGDNDHAGSLPFLTQGIAVNNLVTNTDRCQLGFSADWQELNLAVLWPQNPINYSDNNGSCVMKISDGIHSVLLPGDIDKSIEQNLVELYGAQLKSTLLLAPHHGSNTSSTTPFIQTVDPEYVVFSQGFKNRWGFPKADVVTRYLNSGVRHANLYSISQTGQVRFVFAGQYSAKVDILTYRFDLYPYWYANMHNCCANRW</sequence>
<comment type="caution">
    <text evidence="2">The sequence shown here is derived from an EMBL/GenBank/DDBJ whole genome shotgun (WGS) entry which is preliminary data.</text>
</comment>
<protein>
    <submittedName>
        <fullName evidence="2">MBL fold metallo-hydrolase</fullName>
    </submittedName>
</protein>
<dbReference type="Pfam" id="PF00753">
    <property type="entry name" value="Lactamase_B"/>
    <property type="match status" value="1"/>
</dbReference>
<accession>A0ABU3SYG2</accession>
<dbReference type="InterPro" id="IPR052159">
    <property type="entry name" value="Competence_DNA_uptake"/>
</dbReference>
<evidence type="ECO:0000259" key="1">
    <source>
        <dbReference type="Pfam" id="PF00753"/>
    </source>
</evidence>
<feature type="domain" description="Metallo-beta-lactamase" evidence="1">
    <location>
        <begin position="26"/>
        <end position="201"/>
    </location>
</feature>
<dbReference type="SUPFAM" id="SSF56281">
    <property type="entry name" value="Metallo-hydrolase/oxidoreductase"/>
    <property type="match status" value="1"/>
</dbReference>
<dbReference type="InterPro" id="IPR001279">
    <property type="entry name" value="Metallo-B-lactamas"/>
</dbReference>
<dbReference type="PANTHER" id="PTHR30619:SF1">
    <property type="entry name" value="RECOMBINATION PROTEIN 2"/>
    <property type="match status" value="1"/>
</dbReference>
<dbReference type="Proteomes" id="UP001247805">
    <property type="component" value="Unassembled WGS sequence"/>
</dbReference>
<evidence type="ECO:0000313" key="3">
    <source>
        <dbReference type="Proteomes" id="UP001247805"/>
    </source>
</evidence>
<dbReference type="CDD" id="cd07731">
    <property type="entry name" value="ComA-like_MBL-fold"/>
    <property type="match status" value="1"/>
</dbReference>
<dbReference type="InterPro" id="IPR036866">
    <property type="entry name" value="RibonucZ/Hydroxyglut_hydro"/>
</dbReference>
<dbReference type="InterPro" id="IPR035681">
    <property type="entry name" value="ComA-like_MBL"/>
</dbReference>
<reference evidence="2 3" key="1">
    <citation type="submission" date="2023-10" db="EMBL/GenBank/DDBJ databases">
        <title>Glaciecola aquimarina strain GGW-M5 nov., isolated from a coastal seawater.</title>
        <authorList>
            <person name="Bayburt H."/>
            <person name="Kim J.M."/>
            <person name="Choi B.J."/>
            <person name="Jeon C.O."/>
        </authorList>
    </citation>
    <scope>NUCLEOTIDE SEQUENCE [LARGE SCALE GENOMIC DNA]</scope>
    <source>
        <strain evidence="2 3">KCTC 32108</strain>
    </source>
</reference>
<name>A0ABU3SYG2_9ALTE</name>
<proteinExistence type="predicted"/>
<dbReference type="RefSeq" id="WP_316026599.1">
    <property type="nucleotide sequence ID" value="NZ_JAWDIO010000002.1"/>
</dbReference>
<dbReference type="EMBL" id="JAWDIO010000002">
    <property type="protein sequence ID" value="MDU0355040.1"/>
    <property type="molecule type" value="Genomic_DNA"/>
</dbReference>
<evidence type="ECO:0000313" key="2">
    <source>
        <dbReference type="EMBL" id="MDU0355040.1"/>
    </source>
</evidence>
<dbReference type="PANTHER" id="PTHR30619">
    <property type="entry name" value="DNA INTERNALIZATION/COMPETENCE PROTEIN COMEC/REC2"/>
    <property type="match status" value="1"/>
</dbReference>